<name>A0ABD3ZQ53_BACIU</name>
<protein>
    <submittedName>
        <fullName evidence="1">Uncharacterized protein</fullName>
    </submittedName>
</protein>
<dbReference type="EMBL" id="JSXS01000125">
    <property type="protein sequence ID" value="KIL30353.1"/>
    <property type="molecule type" value="Genomic_DNA"/>
</dbReference>
<dbReference type="Proteomes" id="UP000031970">
    <property type="component" value="Unassembled WGS sequence"/>
</dbReference>
<evidence type="ECO:0000313" key="1">
    <source>
        <dbReference type="EMBL" id="KIL30353.1"/>
    </source>
</evidence>
<comment type="caution">
    <text evidence="1">The sequence shown here is derived from an EMBL/GenBank/DDBJ whole genome shotgun (WGS) entry which is preliminary data.</text>
</comment>
<evidence type="ECO:0000313" key="2">
    <source>
        <dbReference type="Proteomes" id="UP000031970"/>
    </source>
</evidence>
<sequence length="116" mass="13659">MTTYESKPVAKWNTRDFIGYLHAKHKETYGIPYVTNNRGMEAKNLKLMIDEQGSEVTRRFIDKCFAEKKPTLKYPGCNFAFMFSYMRESVLSRVLTEVKAEQQRAERNEGVDNTWF</sequence>
<accession>A0ABD3ZQ53</accession>
<reference evidence="1 2" key="1">
    <citation type="submission" date="2014-11" db="EMBL/GenBank/DDBJ databases">
        <title>Draft Genome Sequences of Nine Bacillus subtilis Strains that Form Spores with High Heat-Resistance.</title>
        <authorList>
            <person name="Krawcyk A.O."/>
            <person name="Berendsen E.M."/>
            <person name="de Jong A."/>
            <person name="Holsappel S."/>
            <person name="Eijlander R.T."/>
            <person name="Wells-Bennik M."/>
            <person name="Kuipers O.P."/>
        </authorList>
    </citation>
    <scope>NUCLEOTIDE SEQUENCE [LARGE SCALE GENOMIC DNA]</scope>
    <source>
        <strain evidence="1 2">B4067</strain>
    </source>
</reference>
<proteinExistence type="predicted"/>
<dbReference type="AlphaFoldDB" id="A0ABD3ZQ53"/>
<gene>
    <name evidence="1" type="ORF">B4067_1287</name>
</gene>
<organism evidence="1 2">
    <name type="scientific">Bacillus subtilis subsp. subtilis</name>
    <dbReference type="NCBI Taxonomy" id="135461"/>
    <lineage>
        <taxon>Bacteria</taxon>
        <taxon>Bacillati</taxon>
        <taxon>Bacillota</taxon>
        <taxon>Bacilli</taxon>
        <taxon>Bacillales</taxon>
        <taxon>Bacillaceae</taxon>
        <taxon>Bacillus</taxon>
    </lineage>
</organism>